<proteinExistence type="predicted"/>
<dbReference type="PROSITE" id="PS51910">
    <property type="entry name" value="GH18_2"/>
    <property type="match status" value="1"/>
</dbReference>
<dbReference type="PANTHER" id="PTHR45708:SF60">
    <property type="entry name" value="III CHITINASE, PUTATIVE (AFU_ORTHOLOGUE AFUA_5G03850)-RELATED"/>
    <property type="match status" value="1"/>
</dbReference>
<sequence>MEPSSSADQDGPIVQVEPRAAPDLHRMVAFRPLGWVARYLALLAPLACTVSAAPPDDHRVVIYYQTGGGSSNHVSLLPLIQAESTISVTHVLIAALHVIDDDGGLHLNDNPPNDPTFDTMWSEAAQLQAAGVKVMCMVGGAAAGSYSRLDGDDASFEKYYGPLHDLIGAHNLQGLDLDVEENFSLNGVIRLIDRLKADFGSDFIITLAPVAAALTEGGGNLSGFSYFDLEAQRGSSIAFYNAQFYFGWGNAGSASDYESIVDDGFAANRVVMGILSNPANGNGFVDLDSEAPVLQELVTENGNFGGVANWEYFNSLPGGTAAPYQWASWMAQHMVAAKKMARREISTSEALWRGVRKLGRRVRREAKKSYHNYIA</sequence>
<dbReference type="OrthoDB" id="3012298at2759"/>
<dbReference type="AlphaFoldDB" id="A0A553HQW6"/>
<dbReference type="EMBL" id="VFLP01000056">
    <property type="protein sequence ID" value="TRX90348.1"/>
    <property type="molecule type" value="Genomic_DNA"/>
</dbReference>
<keyword evidence="3" id="KW-1185">Reference proteome</keyword>
<dbReference type="Proteomes" id="UP000319160">
    <property type="component" value="Unassembled WGS sequence"/>
</dbReference>
<dbReference type="InterPro" id="IPR050542">
    <property type="entry name" value="Glycosyl_Hydrlase18_Chitinase"/>
</dbReference>
<dbReference type="Gene3D" id="3.20.20.80">
    <property type="entry name" value="Glycosidases"/>
    <property type="match status" value="1"/>
</dbReference>
<gene>
    <name evidence="2" type="ORF">FHL15_008713</name>
</gene>
<feature type="domain" description="GH18" evidence="1">
    <location>
        <begin position="58"/>
        <end position="337"/>
    </location>
</feature>
<dbReference type="GO" id="GO:0005576">
    <property type="term" value="C:extracellular region"/>
    <property type="evidence" value="ECO:0007669"/>
    <property type="project" value="TreeGrafter"/>
</dbReference>
<dbReference type="PANTHER" id="PTHR45708">
    <property type="entry name" value="ENDOCHITINASE"/>
    <property type="match status" value="1"/>
</dbReference>
<evidence type="ECO:0000259" key="1">
    <source>
        <dbReference type="PROSITE" id="PS51910"/>
    </source>
</evidence>
<protein>
    <recommendedName>
        <fullName evidence="1">GH18 domain-containing protein</fullName>
    </recommendedName>
</protein>
<dbReference type="InterPro" id="IPR001223">
    <property type="entry name" value="Glyco_hydro18_cat"/>
</dbReference>
<accession>A0A553HQW6</accession>
<evidence type="ECO:0000313" key="2">
    <source>
        <dbReference type="EMBL" id="TRX90348.1"/>
    </source>
</evidence>
<dbReference type="InterPro" id="IPR017853">
    <property type="entry name" value="GH"/>
</dbReference>
<reference evidence="3" key="1">
    <citation type="submission" date="2019-06" db="EMBL/GenBank/DDBJ databases">
        <title>Draft genome sequence of the griseofulvin-producing fungus Xylaria cubensis strain G536.</title>
        <authorList>
            <person name="Mead M.E."/>
            <person name="Raja H.A."/>
            <person name="Steenwyk J.L."/>
            <person name="Knowles S.L."/>
            <person name="Oberlies N.H."/>
            <person name="Rokas A."/>
        </authorList>
    </citation>
    <scope>NUCLEOTIDE SEQUENCE [LARGE SCALE GENOMIC DNA]</scope>
    <source>
        <strain evidence="3">G536</strain>
    </source>
</reference>
<dbReference type="SUPFAM" id="SSF51445">
    <property type="entry name" value="(Trans)glycosidases"/>
    <property type="match status" value="1"/>
</dbReference>
<organism evidence="2 3">
    <name type="scientific">Xylaria flabelliformis</name>
    <dbReference type="NCBI Taxonomy" id="2512241"/>
    <lineage>
        <taxon>Eukaryota</taxon>
        <taxon>Fungi</taxon>
        <taxon>Dikarya</taxon>
        <taxon>Ascomycota</taxon>
        <taxon>Pezizomycotina</taxon>
        <taxon>Sordariomycetes</taxon>
        <taxon>Xylariomycetidae</taxon>
        <taxon>Xylariales</taxon>
        <taxon>Xylariaceae</taxon>
        <taxon>Xylaria</taxon>
    </lineage>
</organism>
<dbReference type="GO" id="GO:0004568">
    <property type="term" value="F:chitinase activity"/>
    <property type="evidence" value="ECO:0007669"/>
    <property type="project" value="TreeGrafter"/>
</dbReference>
<name>A0A553HQW6_9PEZI</name>
<dbReference type="GO" id="GO:0005975">
    <property type="term" value="P:carbohydrate metabolic process"/>
    <property type="evidence" value="ECO:0007669"/>
    <property type="project" value="InterPro"/>
</dbReference>
<comment type="caution">
    <text evidence="2">The sequence shown here is derived from an EMBL/GenBank/DDBJ whole genome shotgun (WGS) entry which is preliminary data.</text>
</comment>
<evidence type="ECO:0000313" key="3">
    <source>
        <dbReference type="Proteomes" id="UP000319160"/>
    </source>
</evidence>
<dbReference type="Pfam" id="PF00704">
    <property type="entry name" value="Glyco_hydro_18"/>
    <property type="match status" value="1"/>
</dbReference>